<dbReference type="SMART" id="SM01134">
    <property type="entry name" value="DeoRC"/>
    <property type="match status" value="1"/>
</dbReference>
<proteinExistence type="predicted"/>
<evidence type="ECO:0000313" key="6">
    <source>
        <dbReference type="Proteomes" id="UP000244224"/>
    </source>
</evidence>
<accession>A0A2T6ATB1</accession>
<dbReference type="InterPro" id="IPR037171">
    <property type="entry name" value="NagB/RpiA_transferase-like"/>
</dbReference>
<dbReference type="Pfam" id="PF08220">
    <property type="entry name" value="HTH_DeoR"/>
    <property type="match status" value="1"/>
</dbReference>
<evidence type="ECO:0000256" key="1">
    <source>
        <dbReference type="ARBA" id="ARBA00022491"/>
    </source>
</evidence>
<dbReference type="InterPro" id="IPR014036">
    <property type="entry name" value="DeoR-like_C"/>
</dbReference>
<dbReference type="RefSeq" id="WP_108130063.1">
    <property type="nucleotide sequence ID" value="NZ_QBKP01000014.1"/>
</dbReference>
<dbReference type="Pfam" id="PF00455">
    <property type="entry name" value="DeoRC"/>
    <property type="match status" value="1"/>
</dbReference>
<dbReference type="AlphaFoldDB" id="A0A2T6ATB1"/>
<dbReference type="InterPro" id="IPR036388">
    <property type="entry name" value="WH-like_DNA-bd_sf"/>
</dbReference>
<keyword evidence="1" id="KW-0678">Repressor</keyword>
<keyword evidence="3" id="KW-0804">Transcription</keyword>
<gene>
    <name evidence="5" type="ORF">C8N34_11480</name>
</gene>
<dbReference type="PRINTS" id="PR00037">
    <property type="entry name" value="HTHLACR"/>
</dbReference>
<evidence type="ECO:0000259" key="4">
    <source>
        <dbReference type="PROSITE" id="PS51000"/>
    </source>
</evidence>
<dbReference type="SUPFAM" id="SSF46785">
    <property type="entry name" value="Winged helix' DNA-binding domain"/>
    <property type="match status" value="1"/>
</dbReference>
<sequence>MTKYSYQIENAVALRGSISVGELSDLLGVSDQTIRRVIKPLVDAGKVRKVHGAIVAVSKPVDAPYHARMQLMRQEKTAIATMVASMVQDGESLAIDTGSTSGFIAQALQIRRNLTVVTNSTFVASTLATVPGNKVYMAGSQLRDHDGAAYDRQAFATIERIRVGRCILSASAVDPRRGFLAFEQCEADIADAMQAIAEGTIMAVDHSKFTEGRRPPSAFQVQLAPDSQIVTDRPPAADFTEVLAPFRLVSCQTGA</sequence>
<dbReference type="OrthoDB" id="9814815at2"/>
<dbReference type="InterPro" id="IPR050313">
    <property type="entry name" value="Carb_Metab_HTH_regulators"/>
</dbReference>
<dbReference type="PANTHER" id="PTHR30363:SF4">
    <property type="entry name" value="GLYCEROL-3-PHOSPHATE REGULON REPRESSOR"/>
    <property type="match status" value="1"/>
</dbReference>
<comment type="caution">
    <text evidence="5">The sequence shown here is derived from an EMBL/GenBank/DDBJ whole genome shotgun (WGS) entry which is preliminary data.</text>
</comment>
<evidence type="ECO:0000256" key="3">
    <source>
        <dbReference type="ARBA" id="ARBA00023163"/>
    </source>
</evidence>
<evidence type="ECO:0000256" key="2">
    <source>
        <dbReference type="ARBA" id="ARBA00023015"/>
    </source>
</evidence>
<feature type="domain" description="HTH deoR-type" evidence="4">
    <location>
        <begin position="1"/>
        <end position="56"/>
    </location>
</feature>
<dbReference type="PANTHER" id="PTHR30363">
    <property type="entry name" value="HTH-TYPE TRANSCRIPTIONAL REGULATOR SRLR-RELATED"/>
    <property type="match status" value="1"/>
</dbReference>
<evidence type="ECO:0000313" key="5">
    <source>
        <dbReference type="EMBL" id="PTX47060.1"/>
    </source>
</evidence>
<dbReference type="SMART" id="SM00420">
    <property type="entry name" value="HTH_DEOR"/>
    <property type="match status" value="1"/>
</dbReference>
<reference evidence="5 6" key="1">
    <citation type="submission" date="2018-04" db="EMBL/GenBank/DDBJ databases">
        <title>Genomic Encyclopedia of Archaeal and Bacterial Type Strains, Phase II (KMG-II): from individual species to whole genera.</title>
        <authorList>
            <person name="Goeker M."/>
        </authorList>
    </citation>
    <scope>NUCLEOTIDE SEQUENCE [LARGE SCALE GENOMIC DNA]</scope>
    <source>
        <strain evidence="5 6">DSM 21823</strain>
    </source>
</reference>
<keyword evidence="6" id="KW-1185">Reference proteome</keyword>
<name>A0A2T6ATB1_9RHOB</name>
<keyword evidence="2" id="KW-0805">Transcription regulation</keyword>
<dbReference type="Gene3D" id="1.10.10.10">
    <property type="entry name" value="Winged helix-like DNA-binding domain superfamily/Winged helix DNA-binding domain"/>
    <property type="match status" value="1"/>
</dbReference>
<dbReference type="SUPFAM" id="SSF100950">
    <property type="entry name" value="NagB/RpiA/CoA transferase-like"/>
    <property type="match status" value="1"/>
</dbReference>
<dbReference type="GO" id="GO:0003700">
    <property type="term" value="F:DNA-binding transcription factor activity"/>
    <property type="evidence" value="ECO:0007669"/>
    <property type="project" value="InterPro"/>
</dbReference>
<organism evidence="5 6">
    <name type="scientific">Gemmobacter caeni</name>
    <dbReference type="NCBI Taxonomy" id="589035"/>
    <lineage>
        <taxon>Bacteria</taxon>
        <taxon>Pseudomonadati</taxon>
        <taxon>Pseudomonadota</taxon>
        <taxon>Alphaproteobacteria</taxon>
        <taxon>Rhodobacterales</taxon>
        <taxon>Paracoccaceae</taxon>
        <taxon>Gemmobacter</taxon>
    </lineage>
</organism>
<dbReference type="Proteomes" id="UP000244224">
    <property type="component" value="Unassembled WGS sequence"/>
</dbReference>
<dbReference type="InterPro" id="IPR036390">
    <property type="entry name" value="WH_DNA-bd_sf"/>
</dbReference>
<dbReference type="Gene3D" id="3.40.50.1360">
    <property type="match status" value="1"/>
</dbReference>
<dbReference type="PROSITE" id="PS51000">
    <property type="entry name" value="HTH_DEOR_2"/>
    <property type="match status" value="1"/>
</dbReference>
<dbReference type="EMBL" id="QBKP01000014">
    <property type="protein sequence ID" value="PTX47060.1"/>
    <property type="molecule type" value="Genomic_DNA"/>
</dbReference>
<protein>
    <submittedName>
        <fullName evidence="5">DeoR family transcriptional regulator</fullName>
    </submittedName>
</protein>
<dbReference type="InterPro" id="IPR001034">
    <property type="entry name" value="DeoR_HTH"/>
</dbReference>